<keyword evidence="2" id="KW-1133">Transmembrane helix</keyword>
<feature type="transmembrane region" description="Helical" evidence="2">
    <location>
        <begin position="71"/>
        <end position="90"/>
    </location>
</feature>
<sequence length="185" mass="19868">MAEERKEASTTPVVPTVAGLAAAGMMAVGFGAGYGARAWNNSEAKRELIEKFPEQPTLEAEALARRGGFRAFAAGTALAGCMGVGAIFVARSYGITSMQQFGDEIKRWLPTKEALQGEMQPKVDQLQRTITEHIQGGRTAVERQFKNSSAGEFVRTSASPKADTPLEPWEKELLAKLEGPAVPTK</sequence>
<dbReference type="EMBL" id="HBEP01012417">
    <property type="protein sequence ID" value="CAD8481286.1"/>
    <property type="molecule type" value="Transcribed_RNA"/>
</dbReference>
<accession>A0A7S0HDY6</accession>
<proteinExistence type="predicted"/>
<gene>
    <name evidence="3" type="ORF">PANT1444_LOCUS7014</name>
</gene>
<evidence type="ECO:0000256" key="2">
    <source>
        <dbReference type="SAM" id="Phobius"/>
    </source>
</evidence>
<evidence type="ECO:0000256" key="1">
    <source>
        <dbReference type="SAM" id="MobiDB-lite"/>
    </source>
</evidence>
<protein>
    <recommendedName>
        <fullName evidence="4">Transmembrane protein 242</fullName>
    </recommendedName>
</protein>
<reference evidence="3" key="1">
    <citation type="submission" date="2021-01" db="EMBL/GenBank/DDBJ databases">
        <authorList>
            <person name="Corre E."/>
            <person name="Pelletier E."/>
            <person name="Niang G."/>
            <person name="Scheremetjew M."/>
            <person name="Finn R."/>
            <person name="Kale V."/>
            <person name="Holt S."/>
            <person name="Cochrane G."/>
            <person name="Meng A."/>
            <person name="Brown T."/>
            <person name="Cohen L."/>
        </authorList>
    </citation>
    <scope>NUCLEOTIDE SEQUENCE</scope>
    <source>
        <strain evidence="3">CCMP1374</strain>
    </source>
</reference>
<organism evidence="3">
    <name type="scientific">Phaeocystis antarctica</name>
    <dbReference type="NCBI Taxonomy" id="33657"/>
    <lineage>
        <taxon>Eukaryota</taxon>
        <taxon>Haptista</taxon>
        <taxon>Haptophyta</taxon>
        <taxon>Prymnesiophyceae</taxon>
        <taxon>Phaeocystales</taxon>
        <taxon>Phaeocystaceae</taxon>
        <taxon>Phaeocystis</taxon>
    </lineage>
</organism>
<name>A0A7S0HDY6_9EUKA</name>
<evidence type="ECO:0008006" key="4">
    <source>
        <dbReference type="Google" id="ProtNLM"/>
    </source>
</evidence>
<dbReference type="AlphaFoldDB" id="A0A7S0HDY6"/>
<feature type="region of interest" description="Disordered" evidence="1">
    <location>
        <begin position="147"/>
        <end position="167"/>
    </location>
</feature>
<feature type="transmembrane region" description="Helical" evidence="2">
    <location>
        <begin position="12"/>
        <end position="36"/>
    </location>
</feature>
<keyword evidence="2" id="KW-0472">Membrane</keyword>
<evidence type="ECO:0000313" key="3">
    <source>
        <dbReference type="EMBL" id="CAD8481286.1"/>
    </source>
</evidence>
<keyword evidence="2" id="KW-0812">Transmembrane</keyword>